<dbReference type="CDD" id="cd01301">
    <property type="entry name" value="rDP_like"/>
    <property type="match status" value="1"/>
</dbReference>
<keyword evidence="2" id="KW-1185">Reference proteome</keyword>
<reference evidence="1 2" key="1">
    <citation type="submission" date="2017-06" db="EMBL/GenBank/DDBJ databases">
        <authorList>
            <person name="Kim H.J."/>
            <person name="Triplett B.A."/>
        </authorList>
    </citation>
    <scope>NUCLEOTIDE SEQUENCE [LARGE SCALE GENOMIC DNA]</scope>
    <source>
        <strain evidence="1 2">DSM 19307</strain>
    </source>
</reference>
<dbReference type="PROSITE" id="PS51365">
    <property type="entry name" value="RENAL_DIPEPTIDASE_2"/>
    <property type="match status" value="1"/>
</dbReference>
<evidence type="ECO:0000313" key="1">
    <source>
        <dbReference type="EMBL" id="SNS94868.1"/>
    </source>
</evidence>
<dbReference type="GO" id="GO:0006508">
    <property type="term" value="P:proteolysis"/>
    <property type="evidence" value="ECO:0007669"/>
    <property type="project" value="InterPro"/>
</dbReference>
<dbReference type="InterPro" id="IPR008257">
    <property type="entry name" value="Pept_M19"/>
</dbReference>
<dbReference type="PANTHER" id="PTHR10443:SF12">
    <property type="entry name" value="DIPEPTIDASE"/>
    <property type="match status" value="1"/>
</dbReference>
<dbReference type="RefSeq" id="WP_089356483.1">
    <property type="nucleotide sequence ID" value="NZ_FZPD01000003.1"/>
</dbReference>
<dbReference type="PROSITE" id="PS51257">
    <property type="entry name" value="PROKAR_LIPOPROTEIN"/>
    <property type="match status" value="1"/>
</dbReference>
<dbReference type="Gene3D" id="3.20.20.140">
    <property type="entry name" value="Metal-dependent hydrolases"/>
    <property type="match status" value="1"/>
</dbReference>
<sequence>MDFSLKKLFSLLLLAGLIFGCSPSKEENKSISEMSDDELTQLADSLAKKYIIVDGHVDLPYRMNVKGFMITKTVEDVSVETTGNFDYPKAKRGGLDAPFMSIYVPSRYQETGGAKAFADSLIDMVSRLPEAFTSKFALADSPADIEVAFEQGLIALPMGMENGAPIEDDINNVKYFFERGIRYITLTHSKDNQISDSSYDTTYTWNGISPFGEEVIAEMNKWGIMVDISHVTDSAAFDALSLTKAPVIASHSSCRKFTPGWERNMPDTLIKAMAENGGVIHINFGSSFLSQESQDKFEKMQEDLTNYRAENSLSSEDSLYKAYAKQYALDNDVYEDVEKVADHIDHVVSLVGVDYVGLGSDYDGVGDSLPKGLKDVSTYPNLIKELLKRGYTPEEIQKICYLNTFRVWNRVQEVAQELQSDI</sequence>
<dbReference type="EMBL" id="FZPD01000003">
    <property type="protein sequence ID" value="SNS94868.1"/>
    <property type="molecule type" value="Genomic_DNA"/>
</dbReference>
<dbReference type="Pfam" id="PF01244">
    <property type="entry name" value="Peptidase_M19"/>
    <property type="match status" value="1"/>
</dbReference>
<protein>
    <submittedName>
        <fullName evidence="1">Membrane dipeptidase</fullName>
    </submittedName>
</protein>
<dbReference type="GO" id="GO:0070573">
    <property type="term" value="F:metallodipeptidase activity"/>
    <property type="evidence" value="ECO:0007669"/>
    <property type="project" value="InterPro"/>
</dbReference>
<dbReference type="Proteomes" id="UP000198393">
    <property type="component" value="Unassembled WGS sequence"/>
</dbReference>
<dbReference type="PANTHER" id="PTHR10443">
    <property type="entry name" value="MICROSOMAL DIPEPTIDASE"/>
    <property type="match status" value="1"/>
</dbReference>
<dbReference type="AlphaFoldDB" id="A0A239INQ3"/>
<gene>
    <name evidence="1" type="ORF">SAMN05421640_1738</name>
</gene>
<dbReference type="SUPFAM" id="SSF51556">
    <property type="entry name" value="Metallo-dependent hydrolases"/>
    <property type="match status" value="1"/>
</dbReference>
<evidence type="ECO:0000313" key="2">
    <source>
        <dbReference type="Proteomes" id="UP000198393"/>
    </source>
</evidence>
<accession>A0A239INQ3</accession>
<organism evidence="1 2">
    <name type="scientific">Ekhidna lutea</name>
    <dbReference type="NCBI Taxonomy" id="447679"/>
    <lineage>
        <taxon>Bacteria</taxon>
        <taxon>Pseudomonadati</taxon>
        <taxon>Bacteroidota</taxon>
        <taxon>Cytophagia</taxon>
        <taxon>Cytophagales</taxon>
        <taxon>Reichenbachiellaceae</taxon>
        <taxon>Ekhidna</taxon>
    </lineage>
</organism>
<name>A0A239INQ3_EKHLU</name>
<proteinExistence type="predicted"/>
<dbReference type="InterPro" id="IPR032466">
    <property type="entry name" value="Metal_Hydrolase"/>
</dbReference>
<dbReference type="OrthoDB" id="9804920at2"/>